<comment type="similarity">
    <text evidence="2 7">Belongs to the plant cysteine rich small secretory peptide family. Epidermal patterning factor subfamily.</text>
</comment>
<proteinExistence type="inferred from homology"/>
<evidence type="ECO:0000256" key="4">
    <source>
        <dbReference type="ARBA" id="ARBA00022525"/>
    </source>
</evidence>
<dbReference type="InterPro" id="IPR039455">
    <property type="entry name" value="EPFL"/>
</dbReference>
<sequence length="260" mass="30104">MLRRTEQQRCHVLLKRISAVRFASAHEDKYSNRLWSVHHIWVPALRLYVFQSRPSIKLEEEGKSTLVIKKMRRIGDWSKEAELDILNKLIMWGSLKGLHNKRRGVGGVAKIRMDIGDCDGMLRRTEQQRCHVLLKRISAVRFASAHEDKYSNRLWSVHHIWVPALRLSVFQSRPSIKLEEEGKSTLVIKKMRRIGDWSKEAELRRILRGLGSSPPRCTSKCEGCTPCRPVHVPVPSGTPVTAEYYPEAWRCKCGNKLYMP</sequence>
<evidence type="ECO:0000256" key="6">
    <source>
        <dbReference type="ARBA" id="ARBA00023157"/>
    </source>
</evidence>
<accession>A0A8S9M4R7</accession>
<dbReference type="Pfam" id="PF17181">
    <property type="entry name" value="EPF"/>
    <property type="match status" value="1"/>
</dbReference>
<protein>
    <recommendedName>
        <fullName evidence="7">Epidermal patterning factor-like protein</fullName>
    </recommendedName>
</protein>
<keyword evidence="4 7" id="KW-0964">Secreted</keyword>
<evidence type="ECO:0000313" key="8">
    <source>
        <dbReference type="EMBL" id="KAF2612223.1"/>
    </source>
</evidence>
<dbReference type="PANTHER" id="PTHR33109">
    <property type="entry name" value="EPIDERMAL PATTERNING FACTOR-LIKE PROTEIN 4"/>
    <property type="match status" value="1"/>
</dbReference>
<dbReference type="AlphaFoldDB" id="A0A8S9M4R7"/>
<comment type="subcellular location">
    <subcellularLocation>
        <location evidence="1 7">Secreted</location>
    </subcellularLocation>
</comment>
<name>A0A8S9M4R7_BRACR</name>
<comment type="caution">
    <text evidence="8">The sequence shown here is derived from an EMBL/GenBank/DDBJ whole genome shotgun (WGS) entry which is preliminary data.</text>
</comment>
<organism evidence="8">
    <name type="scientific">Brassica cretica</name>
    <name type="common">Mustard</name>
    <dbReference type="NCBI Taxonomy" id="69181"/>
    <lineage>
        <taxon>Eukaryota</taxon>
        <taxon>Viridiplantae</taxon>
        <taxon>Streptophyta</taxon>
        <taxon>Embryophyta</taxon>
        <taxon>Tracheophyta</taxon>
        <taxon>Spermatophyta</taxon>
        <taxon>Magnoliopsida</taxon>
        <taxon>eudicotyledons</taxon>
        <taxon>Gunneridae</taxon>
        <taxon>Pentapetalae</taxon>
        <taxon>rosids</taxon>
        <taxon>malvids</taxon>
        <taxon>Brassicales</taxon>
        <taxon>Brassicaceae</taxon>
        <taxon>Brassiceae</taxon>
        <taxon>Brassica</taxon>
    </lineage>
</organism>
<dbReference type="EMBL" id="QGKY02000089">
    <property type="protein sequence ID" value="KAF2612223.1"/>
    <property type="molecule type" value="Genomic_DNA"/>
</dbReference>
<reference evidence="8" key="1">
    <citation type="submission" date="2019-12" db="EMBL/GenBank/DDBJ databases">
        <title>Genome sequencing and annotation of Brassica cretica.</title>
        <authorList>
            <person name="Studholme D.J."/>
            <person name="Sarris P.F."/>
        </authorList>
    </citation>
    <scope>NUCLEOTIDE SEQUENCE</scope>
    <source>
        <strain evidence="8">PFS-102/07</strain>
        <tissue evidence="8">Leaf</tissue>
    </source>
</reference>
<evidence type="ECO:0000256" key="7">
    <source>
        <dbReference type="RuleBase" id="RU367102"/>
    </source>
</evidence>
<dbReference type="GO" id="GO:0005576">
    <property type="term" value="C:extracellular region"/>
    <property type="evidence" value="ECO:0007669"/>
    <property type="project" value="UniProtKB-SubCell"/>
</dbReference>
<evidence type="ECO:0000256" key="3">
    <source>
        <dbReference type="ARBA" id="ARBA00022473"/>
    </source>
</evidence>
<evidence type="ECO:0000256" key="1">
    <source>
        <dbReference type="ARBA" id="ARBA00004613"/>
    </source>
</evidence>
<comment type="function">
    <text evidence="7">Controls stomatal patterning.</text>
</comment>
<keyword evidence="3 7" id="KW-0217">Developmental protein</keyword>
<keyword evidence="6" id="KW-1015">Disulfide bond</keyword>
<gene>
    <name evidence="8" type="ORF">F2Q70_00008173</name>
</gene>
<dbReference type="PANTHER" id="PTHR33109:SF4">
    <property type="entry name" value="EPIDERMAL PATTERNING FACTOR-LIKE PROTEIN 6"/>
    <property type="match status" value="1"/>
</dbReference>
<dbReference type="GO" id="GO:0010052">
    <property type="term" value="P:guard cell differentiation"/>
    <property type="evidence" value="ECO:0007669"/>
    <property type="project" value="UniProtKB-UniRule"/>
</dbReference>
<evidence type="ECO:0000256" key="2">
    <source>
        <dbReference type="ARBA" id="ARBA00008127"/>
    </source>
</evidence>
<evidence type="ECO:0000256" key="5">
    <source>
        <dbReference type="ARBA" id="ARBA00022729"/>
    </source>
</evidence>
<keyword evidence="5" id="KW-0732">Signal</keyword>